<dbReference type="Pfam" id="PF00975">
    <property type="entry name" value="Thioesterase"/>
    <property type="match status" value="1"/>
</dbReference>
<feature type="domain" description="Thioesterase TesA-like" evidence="3">
    <location>
        <begin position="32"/>
        <end position="254"/>
    </location>
</feature>
<proteinExistence type="inferred from homology"/>
<dbReference type="Proteomes" id="UP000642673">
    <property type="component" value="Unassembled WGS sequence"/>
</dbReference>
<dbReference type="InterPro" id="IPR020802">
    <property type="entry name" value="TesA-like"/>
</dbReference>
<keyword evidence="2 4" id="KW-0378">Hydrolase</keyword>
<dbReference type="InterPro" id="IPR029058">
    <property type="entry name" value="AB_hydrolase_fold"/>
</dbReference>
<name>A0ABQ3F5U6_9ACTN</name>
<evidence type="ECO:0000256" key="2">
    <source>
        <dbReference type="ARBA" id="ARBA00022801"/>
    </source>
</evidence>
<sequence>MTLPTATRAPAVTRDAWLRRFRPLDTAAVRLVCFPHAGGSASSYLRFATALAPGGIEVLAVQYPGRQERRSEPFARSVEELVEALLPELRQWTGRPFALFGHSLGATLAYETARRLAAYGEAPVHLFLSGRRAPTVPRRDTGHLLDDAGLIDMISRLQGTDPALLQDEELLRMVLPAIRSDYEMAGAYVHRPGAALRMPVTVLTGDSDPNVGVQDAQRWSEVAAGDFRLWVMPGGHFFLNDRTQSVCTIIEEALEHAH</sequence>
<dbReference type="GO" id="GO:0016787">
    <property type="term" value="F:hydrolase activity"/>
    <property type="evidence" value="ECO:0007669"/>
    <property type="project" value="UniProtKB-KW"/>
</dbReference>
<dbReference type="PANTHER" id="PTHR11487:SF0">
    <property type="entry name" value="S-ACYL FATTY ACID SYNTHASE THIOESTERASE, MEDIUM CHAIN"/>
    <property type="match status" value="1"/>
</dbReference>
<evidence type="ECO:0000259" key="3">
    <source>
        <dbReference type="SMART" id="SM00824"/>
    </source>
</evidence>
<evidence type="ECO:0000313" key="4">
    <source>
        <dbReference type="EMBL" id="GHB86092.1"/>
    </source>
</evidence>
<keyword evidence="5" id="KW-1185">Reference proteome</keyword>
<reference evidence="5" key="1">
    <citation type="journal article" date="2019" name="Int. J. Syst. Evol. Microbiol.">
        <title>The Global Catalogue of Microorganisms (GCM) 10K type strain sequencing project: providing services to taxonomists for standard genome sequencing and annotation.</title>
        <authorList>
            <consortium name="The Broad Institute Genomics Platform"/>
            <consortium name="The Broad Institute Genome Sequencing Center for Infectious Disease"/>
            <person name="Wu L."/>
            <person name="Ma J."/>
        </authorList>
    </citation>
    <scope>NUCLEOTIDE SEQUENCE [LARGE SCALE GENOMIC DNA]</scope>
    <source>
        <strain evidence="5">JCM 4738</strain>
    </source>
</reference>
<dbReference type="SUPFAM" id="SSF53474">
    <property type="entry name" value="alpha/beta-Hydrolases"/>
    <property type="match status" value="1"/>
</dbReference>
<protein>
    <submittedName>
        <fullName evidence="4">Oleoyl-ACP hydrolase</fullName>
    </submittedName>
</protein>
<dbReference type="EMBL" id="BMVP01000031">
    <property type="protein sequence ID" value="GHB86092.1"/>
    <property type="molecule type" value="Genomic_DNA"/>
</dbReference>
<dbReference type="InterPro" id="IPR012223">
    <property type="entry name" value="TEII"/>
</dbReference>
<dbReference type="Gene3D" id="3.40.50.1820">
    <property type="entry name" value="alpha/beta hydrolase"/>
    <property type="match status" value="1"/>
</dbReference>
<accession>A0ABQ3F5U6</accession>
<organism evidence="4 5">
    <name type="scientific">Streptomyces cirratus</name>
    <dbReference type="NCBI Taxonomy" id="68187"/>
    <lineage>
        <taxon>Bacteria</taxon>
        <taxon>Bacillati</taxon>
        <taxon>Actinomycetota</taxon>
        <taxon>Actinomycetes</taxon>
        <taxon>Kitasatosporales</taxon>
        <taxon>Streptomycetaceae</taxon>
        <taxon>Streptomyces</taxon>
    </lineage>
</organism>
<evidence type="ECO:0000256" key="1">
    <source>
        <dbReference type="ARBA" id="ARBA00007169"/>
    </source>
</evidence>
<dbReference type="PANTHER" id="PTHR11487">
    <property type="entry name" value="THIOESTERASE"/>
    <property type="match status" value="1"/>
</dbReference>
<comment type="similarity">
    <text evidence="1">Belongs to the thioesterase family.</text>
</comment>
<dbReference type="InterPro" id="IPR001031">
    <property type="entry name" value="Thioesterase"/>
</dbReference>
<gene>
    <name evidence="4" type="primary">rifR</name>
    <name evidence="4" type="ORF">GCM10010347_66410</name>
</gene>
<dbReference type="RefSeq" id="WP_308433705.1">
    <property type="nucleotide sequence ID" value="NZ_BMVP01000031.1"/>
</dbReference>
<comment type="caution">
    <text evidence="4">The sequence shown here is derived from an EMBL/GenBank/DDBJ whole genome shotgun (WGS) entry which is preliminary data.</text>
</comment>
<evidence type="ECO:0000313" key="5">
    <source>
        <dbReference type="Proteomes" id="UP000642673"/>
    </source>
</evidence>
<dbReference type="SMART" id="SM00824">
    <property type="entry name" value="PKS_TE"/>
    <property type="match status" value="1"/>
</dbReference>